<evidence type="ECO:0000259" key="18">
    <source>
        <dbReference type="PROSITE" id="PS51910"/>
    </source>
</evidence>
<evidence type="ECO:0000256" key="15">
    <source>
        <dbReference type="RuleBase" id="RU000489"/>
    </source>
</evidence>
<dbReference type="PROSITE" id="PS01095">
    <property type="entry name" value="GH18_1"/>
    <property type="match status" value="1"/>
</dbReference>
<keyword evidence="12" id="KW-0449">Lipoprotein</keyword>
<evidence type="ECO:0000256" key="12">
    <source>
        <dbReference type="ARBA" id="ARBA00023288"/>
    </source>
</evidence>
<feature type="chain" id="PRO_5041200050" description="chitinase" evidence="17">
    <location>
        <begin position="18"/>
        <end position="360"/>
    </location>
</feature>
<evidence type="ECO:0000256" key="13">
    <source>
        <dbReference type="ARBA" id="ARBA00023295"/>
    </source>
</evidence>
<dbReference type="SUPFAM" id="SSF51445">
    <property type="entry name" value="(Trans)glycosidases"/>
    <property type="match status" value="1"/>
</dbReference>
<evidence type="ECO:0000256" key="17">
    <source>
        <dbReference type="SAM" id="SignalP"/>
    </source>
</evidence>
<evidence type="ECO:0000256" key="3">
    <source>
        <dbReference type="ARBA" id="ARBA00004613"/>
    </source>
</evidence>
<evidence type="ECO:0000256" key="11">
    <source>
        <dbReference type="ARBA" id="ARBA00023277"/>
    </source>
</evidence>
<keyword evidence="5" id="KW-1003">Cell membrane</keyword>
<dbReference type="EC" id="3.2.1.14" evidence="4"/>
<evidence type="ECO:0000256" key="5">
    <source>
        <dbReference type="ARBA" id="ARBA00022475"/>
    </source>
</evidence>
<keyword evidence="8 15" id="KW-0378">Hydrolase</keyword>
<keyword evidence="13 15" id="KW-0326">Glycosidase</keyword>
<evidence type="ECO:0000256" key="6">
    <source>
        <dbReference type="ARBA" id="ARBA00022525"/>
    </source>
</evidence>
<evidence type="ECO:0000256" key="8">
    <source>
        <dbReference type="ARBA" id="ARBA00022801"/>
    </source>
</evidence>
<dbReference type="GO" id="GO:0000272">
    <property type="term" value="P:polysaccharide catabolic process"/>
    <property type="evidence" value="ECO:0007669"/>
    <property type="project" value="UniProtKB-KW"/>
</dbReference>
<evidence type="ECO:0000313" key="20">
    <source>
        <dbReference type="Proteomes" id="UP001172102"/>
    </source>
</evidence>
<dbReference type="Pfam" id="PF00704">
    <property type="entry name" value="Glyco_hydro_18"/>
    <property type="match status" value="1"/>
</dbReference>
<dbReference type="GO" id="GO:0008843">
    <property type="term" value="F:endochitinase activity"/>
    <property type="evidence" value="ECO:0007669"/>
    <property type="project" value="UniProtKB-EC"/>
</dbReference>
<keyword evidence="10" id="KW-0472">Membrane</keyword>
<dbReference type="InterPro" id="IPR001223">
    <property type="entry name" value="Glyco_hydro18_cat"/>
</dbReference>
<dbReference type="GO" id="GO:0098552">
    <property type="term" value="C:side of membrane"/>
    <property type="evidence" value="ECO:0007669"/>
    <property type="project" value="UniProtKB-KW"/>
</dbReference>
<keyword evidence="14" id="KW-0624">Polysaccharide degradation</keyword>
<dbReference type="InterPro" id="IPR050542">
    <property type="entry name" value="Glycosyl_Hydrlase18_Chitinase"/>
</dbReference>
<evidence type="ECO:0000256" key="16">
    <source>
        <dbReference type="RuleBase" id="RU004453"/>
    </source>
</evidence>
<dbReference type="AlphaFoldDB" id="A0AA40E7F5"/>
<keyword evidence="11" id="KW-0119">Carbohydrate metabolism</keyword>
<keyword evidence="7" id="KW-0325">Glycoprotein</keyword>
<dbReference type="InterPro" id="IPR017853">
    <property type="entry name" value="GH"/>
</dbReference>
<keyword evidence="17" id="KW-0732">Signal</keyword>
<feature type="domain" description="GH18" evidence="18">
    <location>
        <begin position="19"/>
        <end position="329"/>
    </location>
</feature>
<organism evidence="19 20">
    <name type="scientific">Lasiosphaeris hirsuta</name>
    <dbReference type="NCBI Taxonomy" id="260670"/>
    <lineage>
        <taxon>Eukaryota</taxon>
        <taxon>Fungi</taxon>
        <taxon>Dikarya</taxon>
        <taxon>Ascomycota</taxon>
        <taxon>Pezizomycotina</taxon>
        <taxon>Sordariomycetes</taxon>
        <taxon>Sordariomycetidae</taxon>
        <taxon>Sordariales</taxon>
        <taxon>Lasiosphaeriaceae</taxon>
        <taxon>Lasiosphaeris</taxon>
    </lineage>
</organism>
<evidence type="ECO:0000256" key="10">
    <source>
        <dbReference type="ARBA" id="ARBA00023136"/>
    </source>
</evidence>
<comment type="catalytic activity">
    <reaction evidence="1">
        <text>Random endo-hydrolysis of N-acetyl-beta-D-glucosaminide (1-&gt;4)-beta-linkages in chitin and chitodextrins.</text>
        <dbReference type="EC" id="3.2.1.14"/>
    </reaction>
</comment>
<dbReference type="EMBL" id="JAUKUA010000001">
    <property type="protein sequence ID" value="KAK0729755.1"/>
    <property type="molecule type" value="Genomic_DNA"/>
</dbReference>
<dbReference type="GO" id="GO:0006032">
    <property type="term" value="P:chitin catabolic process"/>
    <property type="evidence" value="ECO:0007669"/>
    <property type="project" value="UniProtKB-KW"/>
</dbReference>
<dbReference type="Proteomes" id="UP001172102">
    <property type="component" value="Unassembled WGS sequence"/>
</dbReference>
<dbReference type="PANTHER" id="PTHR45708">
    <property type="entry name" value="ENDOCHITINASE"/>
    <property type="match status" value="1"/>
</dbReference>
<evidence type="ECO:0000256" key="14">
    <source>
        <dbReference type="ARBA" id="ARBA00023326"/>
    </source>
</evidence>
<evidence type="ECO:0000256" key="2">
    <source>
        <dbReference type="ARBA" id="ARBA00004609"/>
    </source>
</evidence>
<comment type="caution">
    <text evidence="19">The sequence shown here is derived from an EMBL/GenBank/DDBJ whole genome shotgun (WGS) entry which is preliminary data.</text>
</comment>
<evidence type="ECO:0000256" key="1">
    <source>
        <dbReference type="ARBA" id="ARBA00000822"/>
    </source>
</evidence>
<reference evidence="19" key="1">
    <citation type="submission" date="2023-06" db="EMBL/GenBank/DDBJ databases">
        <title>Genome-scale phylogeny and comparative genomics of the fungal order Sordariales.</title>
        <authorList>
            <consortium name="Lawrence Berkeley National Laboratory"/>
            <person name="Hensen N."/>
            <person name="Bonometti L."/>
            <person name="Westerberg I."/>
            <person name="Brannstrom I.O."/>
            <person name="Guillou S."/>
            <person name="Cros-Aarteil S."/>
            <person name="Calhoun S."/>
            <person name="Haridas S."/>
            <person name="Kuo A."/>
            <person name="Mondo S."/>
            <person name="Pangilinan J."/>
            <person name="Riley R."/>
            <person name="Labutti K."/>
            <person name="Andreopoulos B."/>
            <person name="Lipzen A."/>
            <person name="Chen C."/>
            <person name="Yanf M."/>
            <person name="Daum C."/>
            <person name="Ng V."/>
            <person name="Clum A."/>
            <person name="Steindorff A."/>
            <person name="Ohm R."/>
            <person name="Martin F."/>
            <person name="Silar P."/>
            <person name="Natvig D."/>
            <person name="Lalanne C."/>
            <person name="Gautier V."/>
            <person name="Ament-Velasquez S.L."/>
            <person name="Kruys A."/>
            <person name="Hutchinson M.I."/>
            <person name="Powell A.J."/>
            <person name="Barry K."/>
            <person name="Miller A.N."/>
            <person name="Grigoriev I.V."/>
            <person name="Debuchy R."/>
            <person name="Gladieux P."/>
            <person name="Thoren M.H."/>
            <person name="Johannesson H."/>
        </authorList>
    </citation>
    <scope>NUCLEOTIDE SEQUENCE</scope>
    <source>
        <strain evidence="19">SMH4607-1</strain>
    </source>
</reference>
<dbReference type="GO" id="GO:0005576">
    <property type="term" value="C:extracellular region"/>
    <property type="evidence" value="ECO:0007669"/>
    <property type="project" value="UniProtKB-SubCell"/>
</dbReference>
<keyword evidence="7" id="KW-0336">GPI-anchor</keyword>
<feature type="non-terminal residue" evidence="19">
    <location>
        <position position="1"/>
    </location>
</feature>
<keyword evidence="9" id="KW-0146">Chitin degradation</keyword>
<proteinExistence type="inferred from homology"/>
<name>A0AA40E7F5_9PEZI</name>
<dbReference type="InterPro" id="IPR001579">
    <property type="entry name" value="Glyco_hydro_18_chit_AS"/>
</dbReference>
<feature type="signal peptide" evidence="17">
    <location>
        <begin position="1"/>
        <end position="17"/>
    </location>
</feature>
<accession>A0AA40E7F5</accession>
<keyword evidence="20" id="KW-1185">Reference proteome</keyword>
<evidence type="ECO:0000256" key="7">
    <source>
        <dbReference type="ARBA" id="ARBA00022622"/>
    </source>
</evidence>
<evidence type="ECO:0000256" key="4">
    <source>
        <dbReference type="ARBA" id="ARBA00012729"/>
    </source>
</evidence>
<sequence>MYKSLAFAALAAVPALATPGVNVYWGQKGNVRLRDRCDQGDFEFITVGFVNYAPEADTTGLNYPGTNFAANCGYGYFKNGNGDDSKLLSSCTEIAEDIPYCQDKGIKVLLSIGGAAGDYEVSSAANGEYFAEFLFKAFGPYDAASTIPRPFDFGGAHVSVDGFDFDIEVKFDDNAGYNALIAKLHDLIDASSGSYIVTAAPECPLSEEYFKMKTIIDESAFDLLFVQFYNNPGCDATTSNFNFDAWVTYLAGTPSSGAKIFIGLPGDDTTESAGSGYLSTAAAAAIIEEYKNKPSFGGVSLWDVLTASNNEVAPAVSYLKFIHEAVVGSVSVPSSVAPSSVASSVASSAASSVASSAASS</sequence>
<dbReference type="PANTHER" id="PTHR45708:SF47">
    <property type="entry name" value="ENDOCHITINASE A"/>
    <property type="match status" value="1"/>
</dbReference>
<protein>
    <recommendedName>
        <fullName evidence="4">chitinase</fullName>
        <ecNumber evidence="4">3.2.1.14</ecNumber>
    </recommendedName>
</protein>
<evidence type="ECO:0000313" key="19">
    <source>
        <dbReference type="EMBL" id="KAK0729755.1"/>
    </source>
</evidence>
<dbReference type="PROSITE" id="PS51910">
    <property type="entry name" value="GH18_2"/>
    <property type="match status" value="1"/>
</dbReference>
<dbReference type="Gene3D" id="3.20.20.80">
    <property type="entry name" value="Glycosidases"/>
    <property type="match status" value="1"/>
</dbReference>
<keyword evidence="6" id="KW-0964">Secreted</keyword>
<dbReference type="GO" id="GO:0005886">
    <property type="term" value="C:plasma membrane"/>
    <property type="evidence" value="ECO:0007669"/>
    <property type="project" value="UniProtKB-SubCell"/>
</dbReference>
<comment type="similarity">
    <text evidence="16">Belongs to the glycosyl hydrolase 18 family.</text>
</comment>
<comment type="subcellular location">
    <subcellularLocation>
        <location evidence="2">Cell membrane</location>
        <topology evidence="2">Lipid-anchor</topology>
        <topology evidence="2">GPI-anchor</topology>
    </subcellularLocation>
    <subcellularLocation>
        <location evidence="3">Secreted</location>
    </subcellularLocation>
</comment>
<evidence type="ECO:0000256" key="9">
    <source>
        <dbReference type="ARBA" id="ARBA00023024"/>
    </source>
</evidence>
<gene>
    <name evidence="19" type="ORF">B0H67DRAFT_479256</name>
</gene>